<sequence length="74" mass="8038">LSTSPPLLIHFSSLLLTLLPPGLSTGDGGGSPIPSSPLSQIYPRGGGDRRRNRGRRRRAVDVHAAWGARRRRRS</sequence>
<organism evidence="3 4">
    <name type="scientific">Oryza sativa subsp. japonica</name>
    <name type="common">Rice</name>
    <dbReference type="NCBI Taxonomy" id="39947"/>
    <lineage>
        <taxon>Eukaryota</taxon>
        <taxon>Viridiplantae</taxon>
        <taxon>Streptophyta</taxon>
        <taxon>Embryophyta</taxon>
        <taxon>Tracheophyta</taxon>
        <taxon>Spermatophyta</taxon>
        <taxon>Magnoliopsida</taxon>
        <taxon>Liliopsida</taxon>
        <taxon>Poales</taxon>
        <taxon>Poaceae</taxon>
        <taxon>BOP clade</taxon>
        <taxon>Oryzoideae</taxon>
        <taxon>Oryzeae</taxon>
        <taxon>Oryzinae</taxon>
        <taxon>Oryza</taxon>
        <taxon>Oryza sativa</taxon>
    </lineage>
</organism>
<feature type="region of interest" description="Disordered" evidence="1">
    <location>
        <begin position="22"/>
        <end position="74"/>
    </location>
</feature>
<feature type="signal peptide" evidence="2">
    <location>
        <begin position="1"/>
        <end position="24"/>
    </location>
</feature>
<dbReference type="Proteomes" id="UP000059680">
    <property type="component" value="Chromosome 10"/>
</dbReference>
<reference evidence="3 4" key="2">
    <citation type="journal article" date="2013" name="Plant Cell Physiol.">
        <title>Rice Annotation Project Database (RAP-DB): an integrative and interactive database for rice genomics.</title>
        <authorList>
            <person name="Sakai H."/>
            <person name="Lee S.S."/>
            <person name="Tanaka T."/>
            <person name="Numa H."/>
            <person name="Kim J."/>
            <person name="Kawahara Y."/>
            <person name="Wakimoto H."/>
            <person name="Yang C.C."/>
            <person name="Iwamoto M."/>
            <person name="Abe T."/>
            <person name="Yamada Y."/>
            <person name="Muto A."/>
            <person name="Inokuchi H."/>
            <person name="Ikemura T."/>
            <person name="Matsumoto T."/>
            <person name="Sasaki T."/>
            <person name="Itoh T."/>
        </authorList>
    </citation>
    <scope>NUCLEOTIDE SEQUENCE [LARGE SCALE GENOMIC DNA]</scope>
    <source>
        <strain evidence="4">cv. Nipponbare</strain>
    </source>
</reference>
<proteinExistence type="predicted"/>
<dbReference type="Gramene" id="Os10t0175500-01">
    <property type="protein sequence ID" value="Os10t0175500-01"/>
    <property type="gene ID" value="Os10g0175500"/>
</dbReference>
<evidence type="ECO:0000256" key="2">
    <source>
        <dbReference type="SAM" id="SignalP"/>
    </source>
</evidence>
<dbReference type="AlphaFoldDB" id="A0A0P0XT89"/>
<name>A0A0P0XT89_ORYSJ</name>
<feature type="non-terminal residue" evidence="3">
    <location>
        <position position="1"/>
    </location>
</feature>
<reference evidence="3 4" key="3">
    <citation type="journal article" date="2013" name="Rice">
        <title>Improvement of the Oryza sativa Nipponbare reference genome using next generation sequence and optical map data.</title>
        <authorList>
            <person name="Kawahara Y."/>
            <person name="de la Bastide M."/>
            <person name="Hamilton J.P."/>
            <person name="Kanamori H."/>
            <person name="McCombie W.R."/>
            <person name="Ouyang S."/>
            <person name="Schwartz D.C."/>
            <person name="Tanaka T."/>
            <person name="Wu J."/>
            <person name="Zhou S."/>
            <person name="Childs K.L."/>
            <person name="Davidson R.M."/>
            <person name="Lin H."/>
            <person name="Quesada-Ocampo L."/>
            <person name="Vaillancourt B."/>
            <person name="Sakai H."/>
            <person name="Lee S.S."/>
            <person name="Kim J."/>
            <person name="Numa H."/>
            <person name="Itoh T."/>
            <person name="Buell C.R."/>
            <person name="Matsumoto T."/>
        </authorList>
    </citation>
    <scope>NUCLEOTIDE SEQUENCE [LARGE SCALE GENOMIC DNA]</scope>
    <source>
        <strain evidence="4">cv. Nipponbare</strain>
    </source>
</reference>
<evidence type="ECO:0000256" key="1">
    <source>
        <dbReference type="SAM" id="MobiDB-lite"/>
    </source>
</evidence>
<accession>A0A0P0XT89</accession>
<evidence type="ECO:0000313" key="4">
    <source>
        <dbReference type="Proteomes" id="UP000059680"/>
    </source>
</evidence>
<feature type="chain" id="PRO_5006057256" evidence="2">
    <location>
        <begin position="25"/>
        <end position="74"/>
    </location>
</feature>
<gene>
    <name evidence="3" type="ordered locus">Os10g0175500</name>
    <name evidence="3" type="ORF">OSNPB_100175500</name>
</gene>
<reference evidence="4" key="1">
    <citation type="journal article" date="2005" name="Nature">
        <title>The map-based sequence of the rice genome.</title>
        <authorList>
            <consortium name="International rice genome sequencing project (IRGSP)"/>
            <person name="Matsumoto T."/>
            <person name="Wu J."/>
            <person name="Kanamori H."/>
            <person name="Katayose Y."/>
            <person name="Fujisawa M."/>
            <person name="Namiki N."/>
            <person name="Mizuno H."/>
            <person name="Yamamoto K."/>
            <person name="Antonio B.A."/>
            <person name="Baba T."/>
            <person name="Sakata K."/>
            <person name="Nagamura Y."/>
            <person name="Aoki H."/>
            <person name="Arikawa K."/>
            <person name="Arita K."/>
            <person name="Bito T."/>
            <person name="Chiden Y."/>
            <person name="Fujitsuka N."/>
            <person name="Fukunaka R."/>
            <person name="Hamada M."/>
            <person name="Harada C."/>
            <person name="Hayashi A."/>
            <person name="Hijishita S."/>
            <person name="Honda M."/>
            <person name="Hosokawa S."/>
            <person name="Ichikawa Y."/>
            <person name="Idonuma A."/>
            <person name="Iijima M."/>
            <person name="Ikeda M."/>
            <person name="Ikeno M."/>
            <person name="Ito K."/>
            <person name="Ito S."/>
            <person name="Ito T."/>
            <person name="Ito Y."/>
            <person name="Ito Y."/>
            <person name="Iwabuchi A."/>
            <person name="Kamiya K."/>
            <person name="Karasawa W."/>
            <person name="Kurita K."/>
            <person name="Katagiri S."/>
            <person name="Kikuta A."/>
            <person name="Kobayashi H."/>
            <person name="Kobayashi N."/>
            <person name="Machita K."/>
            <person name="Maehara T."/>
            <person name="Masukawa M."/>
            <person name="Mizubayashi T."/>
            <person name="Mukai Y."/>
            <person name="Nagasaki H."/>
            <person name="Nagata Y."/>
            <person name="Naito S."/>
            <person name="Nakashima M."/>
            <person name="Nakama Y."/>
            <person name="Nakamichi Y."/>
            <person name="Nakamura M."/>
            <person name="Meguro A."/>
            <person name="Negishi M."/>
            <person name="Ohta I."/>
            <person name="Ohta T."/>
            <person name="Okamoto M."/>
            <person name="Ono N."/>
            <person name="Saji S."/>
            <person name="Sakaguchi M."/>
            <person name="Sakai K."/>
            <person name="Shibata M."/>
            <person name="Shimokawa T."/>
            <person name="Song J."/>
            <person name="Takazaki Y."/>
            <person name="Terasawa K."/>
            <person name="Tsugane M."/>
            <person name="Tsuji K."/>
            <person name="Ueda S."/>
            <person name="Waki K."/>
            <person name="Yamagata H."/>
            <person name="Yamamoto M."/>
            <person name="Yamamoto S."/>
            <person name="Yamane H."/>
            <person name="Yoshiki S."/>
            <person name="Yoshihara R."/>
            <person name="Yukawa K."/>
            <person name="Zhong H."/>
            <person name="Yano M."/>
            <person name="Yuan Q."/>
            <person name="Ouyang S."/>
            <person name="Liu J."/>
            <person name="Jones K.M."/>
            <person name="Gansberger K."/>
            <person name="Moffat K."/>
            <person name="Hill J."/>
            <person name="Bera J."/>
            <person name="Fadrosh D."/>
            <person name="Jin S."/>
            <person name="Johri S."/>
            <person name="Kim M."/>
            <person name="Overton L."/>
            <person name="Reardon M."/>
            <person name="Tsitrin T."/>
            <person name="Vuong H."/>
            <person name="Weaver B."/>
            <person name="Ciecko A."/>
            <person name="Tallon L."/>
            <person name="Jackson J."/>
            <person name="Pai G."/>
            <person name="Aken S.V."/>
            <person name="Utterback T."/>
            <person name="Reidmuller S."/>
            <person name="Feldblyum T."/>
            <person name="Hsiao J."/>
            <person name="Zismann V."/>
            <person name="Iobst S."/>
            <person name="de Vazeille A.R."/>
            <person name="Buell C.R."/>
            <person name="Ying K."/>
            <person name="Li Y."/>
            <person name="Lu T."/>
            <person name="Huang Y."/>
            <person name="Zhao Q."/>
            <person name="Feng Q."/>
            <person name="Zhang L."/>
            <person name="Zhu J."/>
            <person name="Weng Q."/>
            <person name="Mu J."/>
            <person name="Lu Y."/>
            <person name="Fan D."/>
            <person name="Liu Y."/>
            <person name="Guan J."/>
            <person name="Zhang Y."/>
            <person name="Yu S."/>
            <person name="Liu X."/>
            <person name="Zhang Y."/>
            <person name="Hong G."/>
            <person name="Han B."/>
            <person name="Choisne N."/>
            <person name="Demange N."/>
            <person name="Orjeda G."/>
            <person name="Samain S."/>
            <person name="Cattolico L."/>
            <person name="Pelletier E."/>
            <person name="Couloux A."/>
            <person name="Segurens B."/>
            <person name="Wincker P."/>
            <person name="D'Hont A."/>
            <person name="Scarpelli C."/>
            <person name="Weissenbach J."/>
            <person name="Salanoubat M."/>
            <person name="Quetier F."/>
            <person name="Yu Y."/>
            <person name="Kim H.R."/>
            <person name="Rambo T."/>
            <person name="Currie J."/>
            <person name="Collura K."/>
            <person name="Luo M."/>
            <person name="Yang T."/>
            <person name="Ammiraju J.S.S."/>
            <person name="Engler F."/>
            <person name="Soderlund C."/>
            <person name="Wing R.A."/>
            <person name="Palmer L.E."/>
            <person name="de la Bastide M."/>
            <person name="Spiegel L."/>
            <person name="Nascimento L."/>
            <person name="Zutavern T."/>
            <person name="O'Shaughnessy A."/>
            <person name="Dike S."/>
            <person name="Dedhia N."/>
            <person name="Preston R."/>
            <person name="Balija V."/>
            <person name="McCombie W.R."/>
            <person name="Chow T."/>
            <person name="Chen H."/>
            <person name="Chung M."/>
            <person name="Chen C."/>
            <person name="Shaw J."/>
            <person name="Wu H."/>
            <person name="Hsiao K."/>
            <person name="Chao Y."/>
            <person name="Chu M."/>
            <person name="Cheng C."/>
            <person name="Hour A."/>
            <person name="Lee P."/>
            <person name="Lin S."/>
            <person name="Lin Y."/>
            <person name="Liou J."/>
            <person name="Liu S."/>
            <person name="Hsing Y."/>
            <person name="Raghuvanshi S."/>
            <person name="Mohanty A."/>
            <person name="Bharti A.K."/>
            <person name="Gaur A."/>
            <person name="Gupta V."/>
            <person name="Kumar D."/>
            <person name="Ravi V."/>
            <person name="Vij S."/>
            <person name="Kapur A."/>
            <person name="Khurana P."/>
            <person name="Khurana P."/>
            <person name="Khurana J.P."/>
            <person name="Tyagi A.K."/>
            <person name="Gaikwad K."/>
            <person name="Singh A."/>
            <person name="Dalal V."/>
            <person name="Srivastava S."/>
            <person name="Dixit A."/>
            <person name="Pal A.K."/>
            <person name="Ghazi I.A."/>
            <person name="Yadav M."/>
            <person name="Pandit A."/>
            <person name="Bhargava A."/>
            <person name="Sureshbabu K."/>
            <person name="Batra K."/>
            <person name="Sharma T.R."/>
            <person name="Mohapatra T."/>
            <person name="Singh N.K."/>
            <person name="Messing J."/>
            <person name="Nelson A.B."/>
            <person name="Fuks G."/>
            <person name="Kavchok S."/>
            <person name="Keizer G."/>
            <person name="Linton E."/>
            <person name="Llaca V."/>
            <person name="Song R."/>
            <person name="Tanyolac B."/>
            <person name="Young S."/>
            <person name="Ho-Il K."/>
            <person name="Hahn J.H."/>
            <person name="Sangsakoo G."/>
            <person name="Vanavichit A."/>
            <person name="de Mattos Luiz.A.T."/>
            <person name="Zimmer P.D."/>
            <person name="Malone G."/>
            <person name="Dellagostin O."/>
            <person name="de Oliveira A.C."/>
            <person name="Bevan M."/>
            <person name="Bancroft I."/>
            <person name="Minx P."/>
            <person name="Cordum H."/>
            <person name="Wilson R."/>
            <person name="Cheng Z."/>
            <person name="Jin W."/>
            <person name="Jiang J."/>
            <person name="Leong S.A."/>
            <person name="Iwama H."/>
            <person name="Gojobori T."/>
            <person name="Itoh T."/>
            <person name="Niimura Y."/>
            <person name="Fujii Y."/>
            <person name="Habara T."/>
            <person name="Sakai H."/>
            <person name="Sato Y."/>
            <person name="Wilson G."/>
            <person name="Kumar K."/>
            <person name="McCouch S."/>
            <person name="Juretic N."/>
            <person name="Hoen D."/>
            <person name="Wright S."/>
            <person name="Bruskiewich R."/>
            <person name="Bureau T."/>
            <person name="Miyao A."/>
            <person name="Hirochika H."/>
            <person name="Nishikawa T."/>
            <person name="Kadowaki K."/>
            <person name="Sugiura M."/>
            <person name="Burr B."/>
            <person name="Sasaki T."/>
        </authorList>
    </citation>
    <scope>NUCLEOTIDE SEQUENCE [LARGE SCALE GENOMIC DNA]</scope>
    <source>
        <strain evidence="4">cv. Nipponbare</strain>
    </source>
</reference>
<protein>
    <submittedName>
        <fullName evidence="3">Os10g0175500 protein</fullName>
    </submittedName>
</protein>
<keyword evidence="4" id="KW-1185">Reference proteome</keyword>
<evidence type="ECO:0000313" key="3">
    <source>
        <dbReference type="EMBL" id="BAT10089.1"/>
    </source>
</evidence>
<dbReference type="InParanoid" id="A0A0P0XT89"/>
<dbReference type="PaxDb" id="39947-A0A0P0XT89"/>
<dbReference type="EMBL" id="AP014966">
    <property type="protein sequence ID" value="BAT10089.1"/>
    <property type="molecule type" value="Genomic_DNA"/>
</dbReference>
<keyword evidence="2" id="KW-0732">Signal</keyword>